<dbReference type="SUPFAM" id="SSF103190">
    <property type="entry name" value="Sensory domain-like"/>
    <property type="match status" value="1"/>
</dbReference>
<keyword evidence="4" id="KW-1003">Cell membrane</keyword>
<evidence type="ECO:0000256" key="9">
    <source>
        <dbReference type="ARBA" id="ARBA00022777"/>
    </source>
</evidence>
<keyword evidence="6 17" id="KW-0808">Transferase</keyword>
<dbReference type="InterPro" id="IPR003594">
    <property type="entry name" value="HATPase_dom"/>
</dbReference>
<sequence>MKSIKHKLIRNFLIVIFSTIIILDGLLAIFVKKYYYDNTEAMLINQIDIASNFYDRYYSTTSLISNIYDNVDAFWNQSTAQVQIFDKSGKLIMDSIAAHNNKSVYEVAVQDALKGVTSRWVGNVDYCPYKVMAVTKPLIANGNIIGVIRFTTSLQDIDKGINSIISFFIIVSTAVLIIGITLSLVMAKKIVDPILKLEDTAKKIASGDLNQKSNVESDDEIGQLANTIDFMAEEIKEREKMKDDFISSVSHELRTPLTAIKGWVITLKDENTDKETLDLGFSIIEKETDRLSSMVEELLDFSRLTGGKIALRNTIVNLNDFANHIDAYMRPRANREMIIFNLDNKVGNLNINMDIDRMKQVLINILDNAFKFTEPNGCVNLIFDQDDKNVFIKVKDNGCGIPEEELPRVKEKFYKGSNAKSNAGIGLSIADEIVKLHGGECEIESTYLEGTEVTIKLPKIMEEISI</sequence>
<comment type="subcellular location">
    <subcellularLocation>
        <location evidence="2">Cell membrane</location>
        <topology evidence="2">Multi-pass membrane protein</topology>
    </subcellularLocation>
</comment>
<evidence type="ECO:0000256" key="5">
    <source>
        <dbReference type="ARBA" id="ARBA00022553"/>
    </source>
</evidence>
<proteinExistence type="predicted"/>
<keyword evidence="12" id="KW-0902">Two-component regulatory system</keyword>
<evidence type="ECO:0000256" key="7">
    <source>
        <dbReference type="ARBA" id="ARBA00022692"/>
    </source>
</evidence>
<evidence type="ECO:0000256" key="11">
    <source>
        <dbReference type="ARBA" id="ARBA00022989"/>
    </source>
</evidence>
<dbReference type="CDD" id="cd00075">
    <property type="entry name" value="HATPase"/>
    <property type="match status" value="1"/>
</dbReference>
<dbReference type="GO" id="GO:0005886">
    <property type="term" value="C:plasma membrane"/>
    <property type="evidence" value="ECO:0007669"/>
    <property type="project" value="UniProtKB-SubCell"/>
</dbReference>
<dbReference type="PANTHER" id="PTHR45528">
    <property type="entry name" value="SENSOR HISTIDINE KINASE CPXA"/>
    <property type="match status" value="1"/>
</dbReference>
<evidence type="ECO:0000256" key="2">
    <source>
        <dbReference type="ARBA" id="ARBA00004651"/>
    </source>
</evidence>
<keyword evidence="7 14" id="KW-0812">Transmembrane</keyword>
<feature type="domain" description="Histidine kinase" evidence="15">
    <location>
        <begin position="248"/>
        <end position="461"/>
    </location>
</feature>
<organism evidence="17 18">
    <name type="scientific">Clostridium thermobutyricum DSM 4928</name>
    <dbReference type="NCBI Taxonomy" id="1121339"/>
    <lineage>
        <taxon>Bacteria</taxon>
        <taxon>Bacillati</taxon>
        <taxon>Bacillota</taxon>
        <taxon>Clostridia</taxon>
        <taxon>Eubacteriales</taxon>
        <taxon>Clostridiaceae</taxon>
        <taxon>Clostridium</taxon>
    </lineage>
</organism>
<dbReference type="InterPro" id="IPR004358">
    <property type="entry name" value="Sig_transdc_His_kin-like_C"/>
</dbReference>
<dbReference type="PROSITE" id="PS50885">
    <property type="entry name" value="HAMP"/>
    <property type="match status" value="1"/>
</dbReference>
<dbReference type="Gene3D" id="3.30.450.20">
    <property type="entry name" value="PAS domain"/>
    <property type="match status" value="1"/>
</dbReference>
<dbReference type="InterPro" id="IPR050398">
    <property type="entry name" value="HssS/ArlS-like"/>
</dbReference>
<gene>
    <name evidence="17" type="primary">phoR_2</name>
    <name evidence="17" type="ORF">CLTHE_07420</name>
</gene>
<dbReference type="PANTHER" id="PTHR45528:SF1">
    <property type="entry name" value="SENSOR HISTIDINE KINASE CPXA"/>
    <property type="match status" value="1"/>
</dbReference>
<evidence type="ECO:0000256" key="6">
    <source>
        <dbReference type="ARBA" id="ARBA00022679"/>
    </source>
</evidence>
<keyword evidence="8" id="KW-0547">Nucleotide-binding</keyword>
<evidence type="ECO:0000256" key="10">
    <source>
        <dbReference type="ARBA" id="ARBA00022840"/>
    </source>
</evidence>
<dbReference type="InterPro" id="IPR036097">
    <property type="entry name" value="HisK_dim/P_sf"/>
</dbReference>
<dbReference type="SMART" id="SM00304">
    <property type="entry name" value="HAMP"/>
    <property type="match status" value="1"/>
</dbReference>
<evidence type="ECO:0000256" key="12">
    <source>
        <dbReference type="ARBA" id="ARBA00023012"/>
    </source>
</evidence>
<dbReference type="EMBL" id="LTAY01000026">
    <property type="protein sequence ID" value="OPX48995.1"/>
    <property type="molecule type" value="Genomic_DNA"/>
</dbReference>
<evidence type="ECO:0000259" key="15">
    <source>
        <dbReference type="PROSITE" id="PS50109"/>
    </source>
</evidence>
<dbReference type="InterPro" id="IPR029151">
    <property type="entry name" value="Sensor-like_sf"/>
</dbReference>
<evidence type="ECO:0000256" key="4">
    <source>
        <dbReference type="ARBA" id="ARBA00022475"/>
    </source>
</evidence>
<dbReference type="InterPro" id="IPR003660">
    <property type="entry name" value="HAMP_dom"/>
</dbReference>
<dbReference type="Gene3D" id="3.30.565.10">
    <property type="entry name" value="Histidine kinase-like ATPase, C-terminal domain"/>
    <property type="match status" value="1"/>
</dbReference>
<protein>
    <recommendedName>
        <fullName evidence="3">histidine kinase</fullName>
        <ecNumber evidence="3">2.7.13.3</ecNumber>
    </recommendedName>
</protein>
<comment type="caution">
    <text evidence="17">The sequence shown here is derived from an EMBL/GenBank/DDBJ whole genome shotgun (WGS) entry which is preliminary data.</text>
</comment>
<keyword evidence="10" id="KW-0067">ATP-binding</keyword>
<dbReference type="CDD" id="cd00082">
    <property type="entry name" value="HisKA"/>
    <property type="match status" value="1"/>
</dbReference>
<dbReference type="Gene3D" id="1.10.287.130">
    <property type="match status" value="1"/>
</dbReference>
<keyword evidence="13 14" id="KW-0472">Membrane</keyword>
<dbReference type="PRINTS" id="PR00344">
    <property type="entry name" value="BCTRLSENSOR"/>
</dbReference>
<dbReference type="PROSITE" id="PS50109">
    <property type="entry name" value="HIS_KIN"/>
    <property type="match status" value="1"/>
</dbReference>
<keyword evidence="11 14" id="KW-1133">Transmembrane helix</keyword>
<dbReference type="Gene3D" id="1.10.8.500">
    <property type="entry name" value="HAMP domain in histidine kinase"/>
    <property type="match status" value="1"/>
</dbReference>
<dbReference type="InterPro" id="IPR036890">
    <property type="entry name" value="HATPase_C_sf"/>
</dbReference>
<evidence type="ECO:0000256" key="3">
    <source>
        <dbReference type="ARBA" id="ARBA00012438"/>
    </source>
</evidence>
<evidence type="ECO:0000313" key="17">
    <source>
        <dbReference type="EMBL" id="OPX48995.1"/>
    </source>
</evidence>
<evidence type="ECO:0000313" key="18">
    <source>
        <dbReference type="Proteomes" id="UP000191448"/>
    </source>
</evidence>
<keyword evidence="9" id="KW-0418">Kinase</keyword>
<dbReference type="InterPro" id="IPR005467">
    <property type="entry name" value="His_kinase_dom"/>
</dbReference>
<evidence type="ECO:0000256" key="14">
    <source>
        <dbReference type="SAM" id="Phobius"/>
    </source>
</evidence>
<dbReference type="AlphaFoldDB" id="A0A1V4SWR9"/>
<evidence type="ECO:0000256" key="8">
    <source>
        <dbReference type="ARBA" id="ARBA00022741"/>
    </source>
</evidence>
<dbReference type="RefSeq" id="WP_002598721.1">
    <property type="nucleotide sequence ID" value="NZ_LTAY01000026.1"/>
</dbReference>
<reference evidence="17 18" key="1">
    <citation type="submission" date="2016-02" db="EMBL/GenBank/DDBJ databases">
        <title>Genome sequence of Clostridium thermobutyricum DSM 4928.</title>
        <authorList>
            <person name="Poehlein A."/>
            <person name="Daniel R."/>
        </authorList>
    </citation>
    <scope>NUCLEOTIDE SEQUENCE [LARGE SCALE GENOMIC DNA]</scope>
    <source>
        <strain evidence="17 18">DSM 4928</strain>
    </source>
</reference>
<name>A0A1V4SWR9_9CLOT</name>
<dbReference type="CDD" id="cd06225">
    <property type="entry name" value="HAMP"/>
    <property type="match status" value="1"/>
</dbReference>
<dbReference type="FunFam" id="3.30.565.10:FF:000006">
    <property type="entry name" value="Sensor histidine kinase WalK"/>
    <property type="match status" value="1"/>
</dbReference>
<feature type="transmembrane region" description="Helical" evidence="14">
    <location>
        <begin position="12"/>
        <end position="31"/>
    </location>
</feature>
<feature type="transmembrane region" description="Helical" evidence="14">
    <location>
        <begin position="164"/>
        <end position="187"/>
    </location>
</feature>
<dbReference type="SUPFAM" id="SSF55874">
    <property type="entry name" value="ATPase domain of HSP90 chaperone/DNA topoisomerase II/histidine kinase"/>
    <property type="match status" value="1"/>
</dbReference>
<dbReference type="FunFam" id="1.10.287.130:FF:000001">
    <property type="entry name" value="Two-component sensor histidine kinase"/>
    <property type="match status" value="1"/>
</dbReference>
<evidence type="ECO:0000256" key="1">
    <source>
        <dbReference type="ARBA" id="ARBA00000085"/>
    </source>
</evidence>
<dbReference type="Pfam" id="PF02518">
    <property type="entry name" value="HATPase_c"/>
    <property type="match status" value="1"/>
</dbReference>
<dbReference type="SUPFAM" id="SSF47384">
    <property type="entry name" value="Homodimeric domain of signal transducing histidine kinase"/>
    <property type="match status" value="1"/>
</dbReference>
<dbReference type="GO" id="GO:0005524">
    <property type="term" value="F:ATP binding"/>
    <property type="evidence" value="ECO:0007669"/>
    <property type="project" value="UniProtKB-KW"/>
</dbReference>
<dbReference type="Pfam" id="PF00512">
    <property type="entry name" value="HisKA"/>
    <property type="match status" value="1"/>
</dbReference>
<keyword evidence="5" id="KW-0597">Phosphoprotein</keyword>
<dbReference type="EC" id="2.7.13.3" evidence="3"/>
<dbReference type="OrthoDB" id="2359336at2"/>
<dbReference type="Proteomes" id="UP000191448">
    <property type="component" value="Unassembled WGS sequence"/>
</dbReference>
<dbReference type="GO" id="GO:0000155">
    <property type="term" value="F:phosphorelay sensor kinase activity"/>
    <property type="evidence" value="ECO:0007669"/>
    <property type="project" value="InterPro"/>
</dbReference>
<dbReference type="InterPro" id="IPR003661">
    <property type="entry name" value="HisK_dim/P_dom"/>
</dbReference>
<comment type="catalytic activity">
    <reaction evidence="1">
        <text>ATP + protein L-histidine = ADP + protein N-phospho-L-histidine.</text>
        <dbReference type="EC" id="2.7.13.3"/>
    </reaction>
</comment>
<dbReference type="Pfam" id="PF00672">
    <property type="entry name" value="HAMP"/>
    <property type="match status" value="1"/>
</dbReference>
<dbReference type="SMART" id="SM00387">
    <property type="entry name" value="HATPase_c"/>
    <property type="match status" value="1"/>
</dbReference>
<evidence type="ECO:0000259" key="16">
    <source>
        <dbReference type="PROSITE" id="PS50885"/>
    </source>
</evidence>
<feature type="domain" description="HAMP" evidence="16">
    <location>
        <begin position="188"/>
        <end position="240"/>
    </location>
</feature>
<evidence type="ECO:0000256" key="13">
    <source>
        <dbReference type="ARBA" id="ARBA00023136"/>
    </source>
</evidence>
<dbReference type="SUPFAM" id="SSF158472">
    <property type="entry name" value="HAMP domain-like"/>
    <property type="match status" value="1"/>
</dbReference>
<accession>A0A1V4SWR9</accession>
<dbReference type="SMART" id="SM00388">
    <property type="entry name" value="HisKA"/>
    <property type="match status" value="1"/>
</dbReference>